<name>A0A498N9G0_LABRO</name>
<gene>
    <name evidence="2" type="ORF">ROHU_019345</name>
</gene>
<reference evidence="2 3" key="1">
    <citation type="submission" date="2018-03" db="EMBL/GenBank/DDBJ databases">
        <title>Draft genome sequence of Rohu Carp (Labeo rohita).</title>
        <authorList>
            <person name="Das P."/>
            <person name="Kushwaha B."/>
            <person name="Joshi C.G."/>
            <person name="Kumar D."/>
            <person name="Nagpure N.S."/>
            <person name="Sahoo L."/>
            <person name="Das S.P."/>
            <person name="Bit A."/>
            <person name="Patnaik S."/>
            <person name="Meher P.K."/>
            <person name="Jayasankar P."/>
            <person name="Koringa P.G."/>
            <person name="Patel N.V."/>
            <person name="Hinsu A.T."/>
            <person name="Kumar R."/>
            <person name="Pandey M."/>
            <person name="Agarwal S."/>
            <person name="Srivastava S."/>
            <person name="Singh M."/>
            <person name="Iquebal M.A."/>
            <person name="Jaiswal S."/>
            <person name="Angadi U.B."/>
            <person name="Kumar N."/>
            <person name="Raza M."/>
            <person name="Shah T.M."/>
            <person name="Rai A."/>
            <person name="Jena J.K."/>
        </authorList>
    </citation>
    <scope>NUCLEOTIDE SEQUENCE [LARGE SCALE GENOMIC DNA]</scope>
    <source>
        <strain evidence="2">DASCIFA01</strain>
        <tissue evidence="2">Testis</tissue>
    </source>
</reference>
<dbReference type="STRING" id="84645.A0A498N9G0"/>
<organism evidence="2 3">
    <name type="scientific">Labeo rohita</name>
    <name type="common">Indian major carp</name>
    <name type="synonym">Cyprinus rohita</name>
    <dbReference type="NCBI Taxonomy" id="84645"/>
    <lineage>
        <taxon>Eukaryota</taxon>
        <taxon>Metazoa</taxon>
        <taxon>Chordata</taxon>
        <taxon>Craniata</taxon>
        <taxon>Vertebrata</taxon>
        <taxon>Euteleostomi</taxon>
        <taxon>Actinopterygii</taxon>
        <taxon>Neopterygii</taxon>
        <taxon>Teleostei</taxon>
        <taxon>Ostariophysi</taxon>
        <taxon>Cypriniformes</taxon>
        <taxon>Cyprinidae</taxon>
        <taxon>Labeoninae</taxon>
        <taxon>Labeonini</taxon>
        <taxon>Labeo</taxon>
    </lineage>
</organism>
<dbReference type="Proteomes" id="UP000290572">
    <property type="component" value="Unassembled WGS sequence"/>
</dbReference>
<proteinExistence type="predicted"/>
<dbReference type="EMBL" id="QBIY01011870">
    <property type="protein sequence ID" value="RXN28334.1"/>
    <property type="molecule type" value="Genomic_DNA"/>
</dbReference>
<dbReference type="AlphaFoldDB" id="A0A498N9G0"/>
<dbReference type="GO" id="GO:0003964">
    <property type="term" value="F:RNA-directed DNA polymerase activity"/>
    <property type="evidence" value="ECO:0007669"/>
    <property type="project" value="UniProtKB-KW"/>
</dbReference>
<accession>A0A498N9G0</accession>
<comment type="caution">
    <text evidence="2">The sequence shown here is derived from an EMBL/GenBank/DDBJ whole genome shotgun (WGS) entry which is preliminary data.</text>
</comment>
<sequence length="262" mass="28578">MLSSSSGGKQTQSLGNISALLVYDRQALFNIRVSHEIFIKQNIRGDECKDPPFLSAIPDYLRCVAPVIQRRRPRKRGKRSGVLVRVRAYLRTSCGSSGRRGRAMAGLLSPAFLGPAVPRRRWLYPVAPAVGVPVVDQLFSPATDCLPRPPGSGGRGVDRGNLCVLSRVWSRSSSADLLLRFALINVRSVANKTFILNDFFASRELDFMFMTETWLNVGINKSAEESQSGVANASPLERPAFGPVGRGIIGRQRKAGARPGGE</sequence>
<feature type="region of interest" description="Disordered" evidence="1">
    <location>
        <begin position="228"/>
        <end position="262"/>
    </location>
</feature>
<keyword evidence="2" id="KW-0548">Nucleotidyltransferase</keyword>
<keyword evidence="2" id="KW-0808">Transferase</keyword>
<keyword evidence="3" id="KW-1185">Reference proteome</keyword>
<protein>
    <submittedName>
        <fullName evidence="2">RNA-directed DNA polymerase from mobile element jockey-like protein</fullName>
    </submittedName>
</protein>
<evidence type="ECO:0000256" key="1">
    <source>
        <dbReference type="SAM" id="MobiDB-lite"/>
    </source>
</evidence>
<evidence type="ECO:0000313" key="3">
    <source>
        <dbReference type="Proteomes" id="UP000290572"/>
    </source>
</evidence>
<evidence type="ECO:0000313" key="2">
    <source>
        <dbReference type="EMBL" id="RXN28334.1"/>
    </source>
</evidence>
<keyword evidence="2" id="KW-0695">RNA-directed DNA polymerase</keyword>